<evidence type="ECO:0000259" key="9">
    <source>
        <dbReference type="PROSITE" id="PS00631"/>
    </source>
</evidence>
<dbReference type="AlphaFoldDB" id="A0A1M7Y3Y3"/>
<evidence type="ECO:0000256" key="2">
    <source>
        <dbReference type="ARBA" id="ARBA00000967"/>
    </source>
</evidence>
<dbReference type="Pfam" id="PF00883">
    <property type="entry name" value="Peptidase_M17"/>
    <property type="match status" value="1"/>
</dbReference>
<feature type="binding site" evidence="8">
    <location>
        <position position="359"/>
    </location>
    <ligand>
        <name>Mn(2+)</name>
        <dbReference type="ChEBI" id="CHEBI:29035"/>
        <label>2</label>
    </ligand>
</feature>
<dbReference type="PANTHER" id="PTHR11963:SF23">
    <property type="entry name" value="CYTOSOL AMINOPEPTIDASE"/>
    <property type="match status" value="1"/>
</dbReference>
<evidence type="ECO:0000256" key="6">
    <source>
        <dbReference type="ARBA" id="ARBA00022801"/>
    </source>
</evidence>
<feature type="binding site" evidence="8">
    <location>
        <position position="298"/>
    </location>
    <ligand>
        <name>Mn(2+)</name>
        <dbReference type="ChEBI" id="CHEBI:29035"/>
        <label>2</label>
    </ligand>
</feature>
<dbReference type="OrthoDB" id="9809354at2"/>
<dbReference type="STRING" id="1121416.SAMN02745220_01711"/>
<dbReference type="CDD" id="cd00433">
    <property type="entry name" value="Peptidase_M17"/>
    <property type="match status" value="1"/>
</dbReference>
<evidence type="ECO:0000313" key="11">
    <source>
        <dbReference type="Proteomes" id="UP000184603"/>
    </source>
</evidence>
<comment type="cofactor">
    <cofactor evidence="8">
        <name>Mn(2+)</name>
        <dbReference type="ChEBI" id="CHEBI:29035"/>
    </cofactor>
    <text evidence="8">Binds 2 manganese ions per subunit.</text>
</comment>
<feature type="active site" evidence="8">
    <location>
        <position position="361"/>
    </location>
</feature>
<dbReference type="PRINTS" id="PR00481">
    <property type="entry name" value="LAMNOPPTDASE"/>
</dbReference>
<feature type="binding site" evidence="8">
    <location>
        <position position="280"/>
    </location>
    <ligand>
        <name>Mn(2+)</name>
        <dbReference type="ChEBI" id="CHEBI:29035"/>
        <label>1</label>
    </ligand>
</feature>
<keyword evidence="5 8" id="KW-0645">Protease</keyword>
<sequence>MHATKVTVFEKDIYGYDGDLLIFWAAGNEDGTVQCDSRVADLLQPLTVCKDFSAKENDTVVLYPETVKGGEKFSAKRILVVGFGVKKENLEEYHLREIMRSAGGAVSKVCEKLKVSDALVCVDGLDFCLDRARMVECFTEGLLLGDYRFTKYKKPDSDKPVYGGLKKLSYSVAEKRGKVRKGAKRGADVAFAVHSARDMANEPGNGWTAAHFAAHAEQLAKQYKLKCRILDKARMKRLGMGGMLAVNQGSAEPPKLVILEYTPEKHEQTVMLVGKGLTFDSGGISLKPAEGMKDMKYDMCGGAAVLAAMQAIAEDRPSVRVVALIPATDNMTGSSALKPGDVIRHYNGITSEIVSTDAEGRLILADAIAYGIKEFKPDCVVDVATLTGAVIIGLGHHHTGILGNNDQLVEQLITAGRNCGEPLWRLPLTKEYSKQIESQVADIKNTGGRPGGTITAAAYIEKFVGETAWAHLDIAGTAWDFTEKTYIPKGPSGIMVRTLVEFVQARG</sequence>
<keyword evidence="8" id="KW-0963">Cytoplasm</keyword>
<accession>A0A1M7Y3Y3</accession>
<comment type="catalytic activity">
    <reaction evidence="2 8">
        <text>Release of an N-terminal amino acid, preferentially leucine, but not glutamic or aspartic acids.</text>
        <dbReference type="EC" id="3.4.11.10"/>
    </reaction>
</comment>
<reference evidence="10 11" key="1">
    <citation type="submission" date="2016-12" db="EMBL/GenBank/DDBJ databases">
        <authorList>
            <person name="Song W.-J."/>
            <person name="Kurnit D.M."/>
        </authorList>
    </citation>
    <scope>NUCLEOTIDE SEQUENCE [LARGE SCALE GENOMIC DNA]</scope>
    <source>
        <strain evidence="10 11">DSM 18488</strain>
    </source>
</reference>
<dbReference type="Gene3D" id="3.40.220.10">
    <property type="entry name" value="Leucine Aminopeptidase, subunit E, domain 1"/>
    <property type="match status" value="1"/>
</dbReference>
<keyword evidence="4 8" id="KW-0031">Aminopeptidase</keyword>
<name>A0A1M7Y3Y3_9BACT</name>
<evidence type="ECO:0000313" key="10">
    <source>
        <dbReference type="EMBL" id="SHO46960.1"/>
    </source>
</evidence>
<dbReference type="InterPro" id="IPR008283">
    <property type="entry name" value="Peptidase_M17_N"/>
</dbReference>
<keyword evidence="6 8" id="KW-0378">Hydrolase</keyword>
<organism evidence="10 11">
    <name type="scientific">Desulfopila aestuarii DSM 18488</name>
    <dbReference type="NCBI Taxonomy" id="1121416"/>
    <lineage>
        <taxon>Bacteria</taxon>
        <taxon>Pseudomonadati</taxon>
        <taxon>Thermodesulfobacteriota</taxon>
        <taxon>Desulfobulbia</taxon>
        <taxon>Desulfobulbales</taxon>
        <taxon>Desulfocapsaceae</taxon>
        <taxon>Desulfopila</taxon>
    </lineage>
</organism>
<evidence type="ECO:0000256" key="8">
    <source>
        <dbReference type="HAMAP-Rule" id="MF_00181"/>
    </source>
</evidence>
<dbReference type="SUPFAM" id="SSF52949">
    <property type="entry name" value="Macro domain-like"/>
    <property type="match status" value="1"/>
</dbReference>
<evidence type="ECO:0000256" key="1">
    <source>
        <dbReference type="ARBA" id="ARBA00000135"/>
    </source>
</evidence>
<dbReference type="InterPro" id="IPR043472">
    <property type="entry name" value="Macro_dom-like"/>
</dbReference>
<proteinExistence type="inferred from homology"/>
<dbReference type="NCBIfam" id="NF002073">
    <property type="entry name" value="PRK00913.1-2"/>
    <property type="match status" value="1"/>
</dbReference>
<evidence type="ECO:0000256" key="7">
    <source>
        <dbReference type="ARBA" id="ARBA00023211"/>
    </source>
</evidence>
<dbReference type="SUPFAM" id="SSF53187">
    <property type="entry name" value="Zn-dependent exopeptidases"/>
    <property type="match status" value="1"/>
</dbReference>
<comment type="catalytic activity">
    <reaction evidence="1 8">
        <text>Release of an N-terminal amino acid, Xaa-|-Yaa-, in which Xaa is preferably Leu, but may be other amino acids including Pro although not Arg or Lys, and Yaa may be Pro. Amino acid amides and methyl esters are also readily hydrolyzed, but rates on arylamides are exceedingly low.</text>
        <dbReference type="EC" id="3.4.11.1"/>
    </reaction>
</comment>
<dbReference type="HAMAP" id="MF_00181">
    <property type="entry name" value="Cytosol_peptidase_M17"/>
    <property type="match status" value="1"/>
</dbReference>
<evidence type="ECO:0000256" key="4">
    <source>
        <dbReference type="ARBA" id="ARBA00022438"/>
    </source>
</evidence>
<keyword evidence="11" id="KW-1185">Reference proteome</keyword>
<feature type="active site" evidence="8">
    <location>
        <position position="287"/>
    </location>
</feature>
<evidence type="ECO:0000256" key="5">
    <source>
        <dbReference type="ARBA" id="ARBA00022670"/>
    </source>
</evidence>
<feature type="binding site" evidence="8">
    <location>
        <position position="357"/>
    </location>
    <ligand>
        <name>Mn(2+)</name>
        <dbReference type="ChEBI" id="CHEBI:29035"/>
        <label>1</label>
    </ligand>
</feature>
<dbReference type="InterPro" id="IPR011356">
    <property type="entry name" value="Leucine_aapep/pepB"/>
</dbReference>
<evidence type="ECO:0000256" key="3">
    <source>
        <dbReference type="ARBA" id="ARBA00009528"/>
    </source>
</evidence>
<dbReference type="InterPro" id="IPR000819">
    <property type="entry name" value="Peptidase_M17_C"/>
</dbReference>
<dbReference type="PANTHER" id="PTHR11963">
    <property type="entry name" value="LEUCINE AMINOPEPTIDASE-RELATED"/>
    <property type="match status" value="1"/>
</dbReference>
<dbReference type="Proteomes" id="UP000184603">
    <property type="component" value="Unassembled WGS sequence"/>
</dbReference>
<dbReference type="GO" id="GO:0006508">
    <property type="term" value="P:proteolysis"/>
    <property type="evidence" value="ECO:0007669"/>
    <property type="project" value="UniProtKB-KW"/>
</dbReference>
<feature type="domain" description="Cytosol aminopeptidase" evidence="9">
    <location>
        <begin position="355"/>
        <end position="362"/>
    </location>
</feature>
<keyword evidence="7 8" id="KW-0464">Manganese</keyword>
<feature type="binding site" evidence="8">
    <location>
        <position position="275"/>
    </location>
    <ligand>
        <name>Mn(2+)</name>
        <dbReference type="ChEBI" id="CHEBI:29035"/>
        <label>2</label>
    </ligand>
</feature>
<comment type="subcellular location">
    <subcellularLocation>
        <location evidence="8">Cytoplasm</location>
    </subcellularLocation>
</comment>
<dbReference type="EC" id="3.4.11.1" evidence="8"/>
<feature type="binding site" evidence="8">
    <location>
        <position position="280"/>
    </location>
    <ligand>
        <name>Mn(2+)</name>
        <dbReference type="ChEBI" id="CHEBI:29035"/>
        <label>2</label>
    </ligand>
</feature>
<keyword evidence="8" id="KW-0479">Metal-binding</keyword>
<dbReference type="Gene3D" id="3.40.630.10">
    <property type="entry name" value="Zn peptidases"/>
    <property type="match status" value="1"/>
</dbReference>
<protein>
    <recommendedName>
        <fullName evidence="8">Probable cytosol aminopeptidase</fullName>
        <ecNumber evidence="8">3.4.11.1</ecNumber>
    </recommendedName>
    <alternativeName>
        <fullName evidence="8">Leucine aminopeptidase</fullName>
        <shortName evidence="8">LAP</shortName>
        <ecNumber evidence="8">3.4.11.10</ecNumber>
    </alternativeName>
    <alternativeName>
        <fullName evidence="8">Leucyl aminopeptidase</fullName>
    </alternativeName>
</protein>
<comment type="function">
    <text evidence="8">Presumably involved in the processing and regular turnover of intracellular proteins. Catalyzes the removal of unsubstituted N-terminal amino acids from various peptides.</text>
</comment>
<comment type="similarity">
    <text evidence="3 8">Belongs to the peptidase M17 family.</text>
</comment>
<dbReference type="GO" id="GO:0030145">
    <property type="term" value="F:manganese ion binding"/>
    <property type="evidence" value="ECO:0007669"/>
    <property type="project" value="UniProtKB-UniRule"/>
</dbReference>
<dbReference type="GO" id="GO:0005737">
    <property type="term" value="C:cytoplasm"/>
    <property type="evidence" value="ECO:0007669"/>
    <property type="project" value="UniProtKB-SubCell"/>
</dbReference>
<dbReference type="EMBL" id="FRFE01000006">
    <property type="protein sequence ID" value="SHO46960.1"/>
    <property type="molecule type" value="Genomic_DNA"/>
</dbReference>
<dbReference type="EC" id="3.4.11.10" evidence="8"/>
<dbReference type="PROSITE" id="PS00631">
    <property type="entry name" value="CYTOSOL_AP"/>
    <property type="match status" value="1"/>
</dbReference>
<dbReference type="RefSeq" id="WP_073613022.1">
    <property type="nucleotide sequence ID" value="NZ_FRFE01000006.1"/>
</dbReference>
<dbReference type="Pfam" id="PF02789">
    <property type="entry name" value="Peptidase_M17_N"/>
    <property type="match status" value="1"/>
</dbReference>
<dbReference type="NCBIfam" id="NF002074">
    <property type="entry name" value="PRK00913.1-4"/>
    <property type="match status" value="1"/>
</dbReference>
<dbReference type="GO" id="GO:0070006">
    <property type="term" value="F:metalloaminopeptidase activity"/>
    <property type="evidence" value="ECO:0007669"/>
    <property type="project" value="InterPro"/>
</dbReference>
<dbReference type="InterPro" id="IPR023042">
    <property type="entry name" value="Peptidase_M17_leu_NH2_pept"/>
</dbReference>
<gene>
    <name evidence="8" type="primary">pepA</name>
    <name evidence="10" type="ORF">SAMN02745220_01711</name>
</gene>
<feature type="binding site" evidence="8">
    <location>
        <position position="359"/>
    </location>
    <ligand>
        <name>Mn(2+)</name>
        <dbReference type="ChEBI" id="CHEBI:29035"/>
        <label>1</label>
    </ligand>
</feature>